<reference evidence="14" key="1">
    <citation type="submission" date="2022-09" db="EMBL/GenBank/DDBJ databases">
        <title>Tahibacter sp. nov., isolated from a fresh water.</title>
        <authorList>
            <person name="Baek J.H."/>
            <person name="Lee J.K."/>
            <person name="Kim J.M."/>
            <person name="Jeon C.O."/>
        </authorList>
    </citation>
    <scope>NUCLEOTIDE SEQUENCE</scope>
    <source>
        <strain evidence="14">W38</strain>
    </source>
</reference>
<name>A0ABY6BB24_9GAMM</name>
<comment type="subcellular location">
    <subcellularLocation>
        <location evidence="1 9">Cell membrane</location>
        <topology evidence="1 9">Multi-pass membrane protein</topology>
    </subcellularLocation>
</comment>
<protein>
    <recommendedName>
        <fullName evidence="9">Protein translocase subunit SecD</fullName>
    </recommendedName>
</protein>
<dbReference type="Gene3D" id="3.30.70.3400">
    <property type="match status" value="2"/>
</dbReference>
<dbReference type="Pfam" id="PF02355">
    <property type="entry name" value="SecD_SecF_C"/>
    <property type="match status" value="1"/>
</dbReference>
<evidence type="ECO:0000256" key="5">
    <source>
        <dbReference type="ARBA" id="ARBA00022927"/>
    </source>
</evidence>
<dbReference type="InterPro" id="IPR048631">
    <property type="entry name" value="SecD_1st"/>
</dbReference>
<feature type="domain" description="Protein translocase subunit SecDF P1" evidence="12">
    <location>
        <begin position="230"/>
        <end position="287"/>
    </location>
</feature>
<keyword evidence="4 9" id="KW-0812">Transmembrane</keyword>
<dbReference type="PANTHER" id="PTHR30081:SF1">
    <property type="entry name" value="PROTEIN TRANSLOCASE SUBUNIT SECD"/>
    <property type="match status" value="1"/>
</dbReference>
<dbReference type="RefSeq" id="WP_261694241.1">
    <property type="nucleotide sequence ID" value="NZ_CP104694.1"/>
</dbReference>
<dbReference type="Pfam" id="PF07549">
    <property type="entry name" value="Sec_GG"/>
    <property type="match status" value="1"/>
</dbReference>
<feature type="transmembrane region" description="Helical" evidence="9">
    <location>
        <begin position="581"/>
        <end position="609"/>
    </location>
</feature>
<evidence type="ECO:0000256" key="4">
    <source>
        <dbReference type="ARBA" id="ARBA00022692"/>
    </source>
</evidence>
<dbReference type="Gene3D" id="3.30.1360.200">
    <property type="match status" value="1"/>
</dbReference>
<evidence type="ECO:0000256" key="7">
    <source>
        <dbReference type="ARBA" id="ARBA00023010"/>
    </source>
</evidence>
<evidence type="ECO:0000259" key="12">
    <source>
        <dbReference type="Pfam" id="PF21760"/>
    </source>
</evidence>
<dbReference type="Gene3D" id="1.20.1640.10">
    <property type="entry name" value="Multidrug efflux transporter AcrB transmembrane domain"/>
    <property type="match status" value="1"/>
</dbReference>
<dbReference type="InterPro" id="IPR055344">
    <property type="entry name" value="SecD_SecF_C_bact"/>
</dbReference>
<evidence type="ECO:0000259" key="13">
    <source>
        <dbReference type="Pfam" id="PF22599"/>
    </source>
</evidence>
<feature type="domain" description="SecDF P1 head subdomain" evidence="13">
    <location>
        <begin position="306"/>
        <end position="436"/>
    </location>
</feature>
<keyword evidence="8 9" id="KW-0472">Membrane</keyword>
<dbReference type="InterPro" id="IPR048634">
    <property type="entry name" value="SecD_SecF_C"/>
</dbReference>
<dbReference type="InterPro" id="IPR054384">
    <property type="entry name" value="SecDF_P1_head"/>
</dbReference>
<dbReference type="PANTHER" id="PTHR30081">
    <property type="entry name" value="PROTEIN-EXPORT MEMBRANE PROTEIN SEC"/>
    <property type="match status" value="1"/>
</dbReference>
<accession>A0ABY6BB24</accession>
<evidence type="ECO:0000256" key="6">
    <source>
        <dbReference type="ARBA" id="ARBA00022989"/>
    </source>
</evidence>
<dbReference type="Pfam" id="PF21760">
    <property type="entry name" value="SecD_1st"/>
    <property type="match status" value="1"/>
</dbReference>
<evidence type="ECO:0000313" key="14">
    <source>
        <dbReference type="EMBL" id="UXI67264.1"/>
    </source>
</evidence>
<evidence type="ECO:0000256" key="8">
    <source>
        <dbReference type="ARBA" id="ARBA00023136"/>
    </source>
</evidence>
<dbReference type="EMBL" id="CP104694">
    <property type="protein sequence ID" value="UXI67264.1"/>
    <property type="molecule type" value="Genomic_DNA"/>
</dbReference>
<dbReference type="NCBIfam" id="TIGR00916">
    <property type="entry name" value="2A0604s01"/>
    <property type="match status" value="1"/>
</dbReference>
<dbReference type="InterPro" id="IPR005791">
    <property type="entry name" value="SecD"/>
</dbReference>
<keyword evidence="7 9" id="KW-0811">Translocation</keyword>
<feature type="transmembrane region" description="Helical" evidence="9">
    <location>
        <begin position="512"/>
        <end position="532"/>
    </location>
</feature>
<keyword evidence="2 9" id="KW-0813">Transport</keyword>
<comment type="caution">
    <text evidence="9">Lacks conserved residue(s) required for the propagation of feature annotation.</text>
</comment>
<evidence type="ECO:0000256" key="1">
    <source>
        <dbReference type="ARBA" id="ARBA00004651"/>
    </source>
</evidence>
<dbReference type="PRINTS" id="PR00702">
    <property type="entry name" value="ACRIFLAVINRP"/>
</dbReference>
<gene>
    <name evidence="9 14" type="primary">secD</name>
    <name evidence="14" type="ORF">N4264_21370</name>
</gene>
<sequence>MNEFPRWKYALVVLALLVGFIYALPNLYPKQRAVQVSANRGATVDVALKEKVQGILESKKVAFTSIDLTNDRLLVRLADPNQQIAAGDNLRSELGNNYTVALNLASTVPSWLAAIHANGMPFGLDLQGGVHFLMEVDHASVIEKQEAHYVDEVKNIAREKGIRGISANRGAQGVVITARSEADREKISAEISRSFGSEVVLTNGATTGDAFGLNLRISPAKLDEVAKNTISQNMSTLRNRIGDLGEPVIQQQGNSRIVVELPGVQDTAAAKRLLGATASLEYRAVDEAGNALDVANGATPPADAKLYKLRESGAPILLKKKVIASGDDLVGATAILDSQSGTPGVSVRLSSRGGDRMLEFTMQNVGKPMAVVYTERIPEVSIVDGKEVKSSRVKEEVISVANIRGVFSSQFQTTGLDSMQEANDLARLLNAGSLAAPVDIVEERVIGASLGEDNIRKGLVAVLIAVGLVVVFVGLYYKMFGLIADVGLLLNLVLLVAILSICQATLTLPGIAGIVLTLGMAIDANVLICERIREELRNGSSPMAAISGGYNKAWATILDANVTHLLAALGLMAFGSGPIRGFAITLFIGIITSMFTSVTVTHVLVGLIFGGRRLKSLSV</sequence>
<feature type="domain" description="SecD export protein N-terminal TM" evidence="11">
    <location>
        <begin position="1"/>
        <end position="102"/>
    </location>
</feature>
<evidence type="ECO:0000256" key="3">
    <source>
        <dbReference type="ARBA" id="ARBA00022475"/>
    </source>
</evidence>
<keyword evidence="6 9" id="KW-1133">Transmembrane helix</keyword>
<feature type="transmembrane region" description="Helical" evidence="9">
    <location>
        <begin position="488"/>
        <end position="506"/>
    </location>
</feature>
<keyword evidence="5 9" id="KW-0653">Protein transport</keyword>
<feature type="domain" description="Protein export membrane protein SecD/SecF C-terminal" evidence="10">
    <location>
        <begin position="439"/>
        <end position="604"/>
    </location>
</feature>
<evidence type="ECO:0000313" key="15">
    <source>
        <dbReference type="Proteomes" id="UP001064632"/>
    </source>
</evidence>
<evidence type="ECO:0000256" key="2">
    <source>
        <dbReference type="ARBA" id="ARBA00022448"/>
    </source>
</evidence>
<dbReference type="Pfam" id="PF22599">
    <property type="entry name" value="SecDF_P1_head"/>
    <property type="match status" value="1"/>
</dbReference>
<evidence type="ECO:0000256" key="9">
    <source>
        <dbReference type="HAMAP-Rule" id="MF_01463"/>
    </source>
</evidence>
<keyword evidence="3 9" id="KW-1003">Cell membrane</keyword>
<evidence type="ECO:0000259" key="10">
    <source>
        <dbReference type="Pfam" id="PF02355"/>
    </source>
</evidence>
<dbReference type="InterPro" id="IPR022646">
    <property type="entry name" value="SecD/SecF_CS"/>
</dbReference>
<dbReference type="InterPro" id="IPR001036">
    <property type="entry name" value="Acrflvin-R"/>
</dbReference>
<feature type="transmembrane region" description="Helical" evidence="9">
    <location>
        <begin position="553"/>
        <end position="575"/>
    </location>
</feature>
<dbReference type="InterPro" id="IPR022813">
    <property type="entry name" value="SecD/SecF_arch_bac"/>
</dbReference>
<dbReference type="Gene3D" id="3.30.70.260">
    <property type="match status" value="1"/>
</dbReference>
<dbReference type="Proteomes" id="UP001064632">
    <property type="component" value="Chromosome"/>
</dbReference>
<feature type="transmembrane region" description="Helical" evidence="9">
    <location>
        <begin position="458"/>
        <end position="476"/>
    </location>
</feature>
<dbReference type="Pfam" id="PF13721">
    <property type="entry name" value="SecD-TM1"/>
    <property type="match status" value="1"/>
</dbReference>
<dbReference type="NCBIfam" id="TIGR01129">
    <property type="entry name" value="secD"/>
    <property type="match status" value="1"/>
</dbReference>
<comment type="similarity">
    <text evidence="9">Belongs to the SecD/SecF family. SecD subfamily.</text>
</comment>
<comment type="function">
    <text evidence="9">Part of the Sec protein translocase complex. Interacts with the SecYEG preprotein conducting channel. SecDF uses the proton motive force (PMF) to complete protein translocation after the ATP-dependent function of SecA.</text>
</comment>
<dbReference type="InterPro" id="IPR027398">
    <property type="entry name" value="SecD-TM"/>
</dbReference>
<organism evidence="14 15">
    <name type="scientific">Tahibacter amnicola</name>
    <dbReference type="NCBI Taxonomy" id="2976241"/>
    <lineage>
        <taxon>Bacteria</taxon>
        <taxon>Pseudomonadati</taxon>
        <taxon>Pseudomonadota</taxon>
        <taxon>Gammaproteobacteria</taxon>
        <taxon>Lysobacterales</taxon>
        <taxon>Rhodanobacteraceae</taxon>
        <taxon>Tahibacter</taxon>
    </lineage>
</organism>
<evidence type="ECO:0000259" key="11">
    <source>
        <dbReference type="Pfam" id="PF13721"/>
    </source>
</evidence>
<keyword evidence="15" id="KW-1185">Reference proteome</keyword>
<proteinExistence type="inferred from homology"/>
<comment type="subunit">
    <text evidence="9">Forms a complex with SecF. Part of the essential Sec protein translocation apparatus which comprises SecA, SecYEG and auxiliary proteins SecDF-YajC and YidC.</text>
</comment>
<dbReference type="SUPFAM" id="SSF82866">
    <property type="entry name" value="Multidrug efflux transporter AcrB transmembrane domain"/>
    <property type="match status" value="1"/>
</dbReference>
<dbReference type="HAMAP" id="MF_01463_B">
    <property type="entry name" value="SecD_B"/>
    <property type="match status" value="1"/>
</dbReference>